<dbReference type="AlphaFoldDB" id="A0A4R0HYT2"/>
<accession>A0A4R0HYT2</accession>
<sequence length="127" mass="12656">MTEVDLPAVYRAARKLLQTGTDGGTALTQALGAITREGVDAACGGDETGRAIFEGFSARVAGLNDAGAALRESLMNISDGVAAAANLVQGVDGHNAEAIRAADLGLQANGKPLPADAPTPDASTPGR</sequence>
<reference evidence="2 3" key="1">
    <citation type="submission" date="2019-02" db="EMBL/GenBank/DDBJ databases">
        <title>Kribbella capetownensis sp. nov. and Kribbella speibonae sp. nov., isolated from soil.</title>
        <authorList>
            <person name="Curtis S.M."/>
            <person name="Norton I."/>
            <person name="Everest G.J."/>
            <person name="Meyers P.R."/>
        </authorList>
    </citation>
    <scope>NUCLEOTIDE SEQUENCE [LARGE SCALE GENOMIC DNA]</scope>
    <source>
        <strain evidence="2 3">DSM 27082</strain>
    </source>
</reference>
<feature type="compositionally biased region" description="Low complexity" evidence="1">
    <location>
        <begin position="112"/>
        <end position="127"/>
    </location>
</feature>
<keyword evidence="3" id="KW-1185">Reference proteome</keyword>
<evidence type="ECO:0000256" key="1">
    <source>
        <dbReference type="SAM" id="MobiDB-lite"/>
    </source>
</evidence>
<evidence type="ECO:0000313" key="3">
    <source>
        <dbReference type="Proteomes" id="UP000292695"/>
    </source>
</evidence>
<protein>
    <submittedName>
        <fullName evidence="2">Uncharacterized protein</fullName>
    </submittedName>
</protein>
<dbReference type="RefSeq" id="WP_131296102.1">
    <property type="nucleotide sequence ID" value="NZ_SJKA01000024.1"/>
</dbReference>
<dbReference type="OrthoDB" id="9978270at2"/>
<dbReference type="EMBL" id="SJKA01000024">
    <property type="protein sequence ID" value="TCC18625.1"/>
    <property type="molecule type" value="Genomic_DNA"/>
</dbReference>
<dbReference type="Proteomes" id="UP000292695">
    <property type="component" value="Unassembled WGS sequence"/>
</dbReference>
<comment type="caution">
    <text evidence="2">The sequence shown here is derived from an EMBL/GenBank/DDBJ whole genome shotgun (WGS) entry which is preliminary data.</text>
</comment>
<proteinExistence type="predicted"/>
<evidence type="ECO:0000313" key="2">
    <source>
        <dbReference type="EMBL" id="TCC18625.1"/>
    </source>
</evidence>
<gene>
    <name evidence="2" type="ORF">E0H50_38545</name>
</gene>
<name>A0A4R0HYT2_9ACTN</name>
<feature type="region of interest" description="Disordered" evidence="1">
    <location>
        <begin position="107"/>
        <end position="127"/>
    </location>
</feature>
<organism evidence="2 3">
    <name type="scientific">Kribbella sindirgiensis</name>
    <dbReference type="NCBI Taxonomy" id="1124744"/>
    <lineage>
        <taxon>Bacteria</taxon>
        <taxon>Bacillati</taxon>
        <taxon>Actinomycetota</taxon>
        <taxon>Actinomycetes</taxon>
        <taxon>Propionibacteriales</taxon>
        <taxon>Kribbellaceae</taxon>
        <taxon>Kribbella</taxon>
    </lineage>
</organism>